<evidence type="ECO:0000313" key="5">
    <source>
        <dbReference type="EMBL" id="KAJ3843637.1"/>
    </source>
</evidence>
<evidence type="ECO:0000256" key="2">
    <source>
        <dbReference type="ARBA" id="ARBA00022801"/>
    </source>
</evidence>
<dbReference type="Proteomes" id="UP001163846">
    <property type="component" value="Unassembled WGS sequence"/>
</dbReference>
<comment type="similarity">
    <text evidence="1 3">Belongs to the type-B carboxylesterase/lipase family.</text>
</comment>
<dbReference type="InterPro" id="IPR019826">
    <property type="entry name" value="Carboxylesterase_B_AS"/>
</dbReference>
<evidence type="ECO:0000259" key="4">
    <source>
        <dbReference type="Pfam" id="PF00135"/>
    </source>
</evidence>
<sequence>MAEFSDFPSHVGTPAVYKRVLFCVASQANLTVTTRTGTFVGGLNDTYPDVRHFKYIPYAKPPVGSRRWTSPERLDSSSAKIQSTVFGPACGQYVTAVPTAWALNITGNLVVNYGESLLAGAVAQNSAEDCLTLAIWTPANATSNSKLPVIHFLTGGGDVTGGVNIPTQLPANWVHRSQSHIVVTTNYRVNIFSYPNARGLNGSTNFALQDQRMAIEWVAENIAAFGGDPSKITLWGQSAGSSATDMYLFSFYDDPIVRATISSSGFAIGHSNNVDFSGSNFTFVAKSLGCDFEDADLELECMRHVPMERIENFVGQYQDNSTLVNSSQPAISFTRQVDNKYVFSDSDYTERYINGQIAQLPKIIGTTAREASPLVPYPINNVSAGPSEALVVSRTLSTVCAAYNTSILRNEANLATYRYEWAGNFSNIAPLWWLGAYHYSDLYMFFGSYLIAPGEITDLEVKTSEKMQDYFLDFITDPSSLSSKGWPEYLATNSTTGGTLIQFGADEQVEQLVDGNSVEGACHIAGDVYNTSP</sequence>
<dbReference type="Gene3D" id="3.40.50.1820">
    <property type="entry name" value="alpha/beta hydrolase"/>
    <property type="match status" value="2"/>
</dbReference>
<dbReference type="PROSITE" id="PS00122">
    <property type="entry name" value="CARBOXYLESTERASE_B_1"/>
    <property type="match status" value="1"/>
</dbReference>
<protein>
    <recommendedName>
        <fullName evidence="3">Carboxylic ester hydrolase</fullName>
        <ecNumber evidence="3">3.1.1.-</ecNumber>
    </recommendedName>
</protein>
<accession>A0AA38PIN5</accession>
<evidence type="ECO:0000256" key="3">
    <source>
        <dbReference type="RuleBase" id="RU361235"/>
    </source>
</evidence>
<dbReference type="AlphaFoldDB" id="A0AA38PIN5"/>
<proteinExistence type="inferred from homology"/>
<name>A0AA38PIN5_9AGAR</name>
<feature type="domain" description="Carboxylesterase type B" evidence="4">
    <location>
        <begin position="30"/>
        <end position="383"/>
    </location>
</feature>
<dbReference type="Pfam" id="PF00135">
    <property type="entry name" value="COesterase"/>
    <property type="match status" value="1"/>
</dbReference>
<dbReference type="InterPro" id="IPR050309">
    <property type="entry name" value="Type-B_Carboxylest/Lipase"/>
</dbReference>
<dbReference type="SUPFAM" id="SSF53474">
    <property type="entry name" value="alpha/beta-Hydrolases"/>
    <property type="match status" value="1"/>
</dbReference>
<gene>
    <name evidence="5" type="ORF">F5878DRAFT_656562</name>
</gene>
<comment type="caution">
    <text evidence="5">The sequence shown here is derived from an EMBL/GenBank/DDBJ whole genome shotgun (WGS) entry which is preliminary data.</text>
</comment>
<evidence type="ECO:0000313" key="6">
    <source>
        <dbReference type="Proteomes" id="UP001163846"/>
    </source>
</evidence>
<organism evidence="5 6">
    <name type="scientific">Lentinula raphanica</name>
    <dbReference type="NCBI Taxonomy" id="153919"/>
    <lineage>
        <taxon>Eukaryota</taxon>
        <taxon>Fungi</taxon>
        <taxon>Dikarya</taxon>
        <taxon>Basidiomycota</taxon>
        <taxon>Agaricomycotina</taxon>
        <taxon>Agaricomycetes</taxon>
        <taxon>Agaricomycetidae</taxon>
        <taxon>Agaricales</taxon>
        <taxon>Marasmiineae</taxon>
        <taxon>Omphalotaceae</taxon>
        <taxon>Lentinula</taxon>
    </lineage>
</organism>
<evidence type="ECO:0000256" key="1">
    <source>
        <dbReference type="ARBA" id="ARBA00005964"/>
    </source>
</evidence>
<dbReference type="GO" id="GO:0016787">
    <property type="term" value="F:hydrolase activity"/>
    <property type="evidence" value="ECO:0007669"/>
    <property type="project" value="UniProtKB-KW"/>
</dbReference>
<dbReference type="PANTHER" id="PTHR11559">
    <property type="entry name" value="CARBOXYLESTERASE"/>
    <property type="match status" value="1"/>
</dbReference>
<keyword evidence="6" id="KW-1185">Reference proteome</keyword>
<keyword evidence="2 3" id="KW-0378">Hydrolase</keyword>
<dbReference type="EMBL" id="MU805971">
    <property type="protein sequence ID" value="KAJ3843637.1"/>
    <property type="molecule type" value="Genomic_DNA"/>
</dbReference>
<dbReference type="EC" id="3.1.1.-" evidence="3"/>
<dbReference type="InterPro" id="IPR002018">
    <property type="entry name" value="CarbesteraseB"/>
</dbReference>
<reference evidence="5" key="1">
    <citation type="submission" date="2022-08" db="EMBL/GenBank/DDBJ databases">
        <authorList>
            <consortium name="DOE Joint Genome Institute"/>
            <person name="Min B."/>
            <person name="Riley R."/>
            <person name="Sierra-Patev S."/>
            <person name="Naranjo-Ortiz M."/>
            <person name="Looney B."/>
            <person name="Konkel Z."/>
            <person name="Slot J.C."/>
            <person name="Sakamoto Y."/>
            <person name="Steenwyk J.L."/>
            <person name="Rokas A."/>
            <person name="Carro J."/>
            <person name="Camarero S."/>
            <person name="Ferreira P."/>
            <person name="Molpeceres G."/>
            <person name="Ruiz-Duenas F.J."/>
            <person name="Serrano A."/>
            <person name="Henrissat B."/>
            <person name="Drula E."/>
            <person name="Hughes K.W."/>
            <person name="Mata J.L."/>
            <person name="Ishikawa N.K."/>
            <person name="Vargas-Isla R."/>
            <person name="Ushijima S."/>
            <person name="Smith C.A."/>
            <person name="Ahrendt S."/>
            <person name="Andreopoulos W."/>
            <person name="He G."/>
            <person name="Labutti K."/>
            <person name="Lipzen A."/>
            <person name="Ng V."/>
            <person name="Sandor L."/>
            <person name="Barry K."/>
            <person name="Martinez A.T."/>
            <person name="Xiao Y."/>
            <person name="Gibbons J.G."/>
            <person name="Terashima K."/>
            <person name="Hibbett D.S."/>
            <person name="Grigoriev I.V."/>
        </authorList>
    </citation>
    <scope>NUCLEOTIDE SEQUENCE</scope>
    <source>
        <strain evidence="5">TFB9207</strain>
    </source>
</reference>
<dbReference type="InterPro" id="IPR029058">
    <property type="entry name" value="AB_hydrolase_fold"/>
</dbReference>